<feature type="transmembrane region" description="Helical" evidence="1">
    <location>
        <begin position="47"/>
        <end position="66"/>
    </location>
</feature>
<dbReference type="Proteomes" id="UP000292507">
    <property type="component" value="Unassembled WGS sequence"/>
</dbReference>
<proteinExistence type="predicted"/>
<accession>A0A4V2G253</accession>
<organism evidence="2 3">
    <name type="scientific">Blastococcus saxobsidens</name>
    <dbReference type="NCBI Taxonomy" id="138336"/>
    <lineage>
        <taxon>Bacteria</taxon>
        <taxon>Bacillati</taxon>
        <taxon>Actinomycetota</taxon>
        <taxon>Actinomycetes</taxon>
        <taxon>Geodermatophilales</taxon>
        <taxon>Geodermatophilaceae</taxon>
        <taxon>Blastococcus</taxon>
    </lineage>
</organism>
<evidence type="ECO:0000313" key="3">
    <source>
        <dbReference type="Proteomes" id="UP000292507"/>
    </source>
</evidence>
<dbReference type="AlphaFoldDB" id="A0A4V2G253"/>
<keyword evidence="1" id="KW-0472">Membrane</keyword>
<evidence type="ECO:0008006" key="4">
    <source>
        <dbReference type="Google" id="ProtNLM"/>
    </source>
</evidence>
<feature type="transmembrane region" description="Helical" evidence="1">
    <location>
        <begin position="72"/>
        <end position="90"/>
    </location>
</feature>
<dbReference type="RefSeq" id="WP_104527523.1">
    <property type="nucleotide sequence ID" value="NZ_POQT01000006.1"/>
</dbReference>
<keyword evidence="1" id="KW-1133">Transmembrane helix</keyword>
<keyword evidence="3" id="KW-1185">Reference proteome</keyword>
<keyword evidence="1" id="KW-0812">Transmembrane</keyword>
<dbReference type="EMBL" id="SHKV01000001">
    <property type="protein sequence ID" value="RZU31736.1"/>
    <property type="molecule type" value="Genomic_DNA"/>
</dbReference>
<reference evidence="2 3" key="1">
    <citation type="submission" date="2019-02" db="EMBL/GenBank/DDBJ databases">
        <title>Sequencing the genomes of 1000 actinobacteria strains.</title>
        <authorList>
            <person name="Klenk H.-P."/>
        </authorList>
    </citation>
    <scope>NUCLEOTIDE SEQUENCE [LARGE SCALE GENOMIC DNA]</scope>
    <source>
        <strain evidence="2 3">DSM 44509</strain>
    </source>
</reference>
<evidence type="ECO:0000313" key="2">
    <source>
        <dbReference type="EMBL" id="RZU31736.1"/>
    </source>
</evidence>
<sequence>MTTDDGSGAPSEAAVRAATERWARAARVPVEVASGSTPAAASAGTRFLRGVLLGATVGTLLVVVISGQVLAAVPWVLLALGLGCLVAAIAEHRRPAPVRTVPSRS</sequence>
<evidence type="ECO:0000256" key="1">
    <source>
        <dbReference type="SAM" id="Phobius"/>
    </source>
</evidence>
<protein>
    <recommendedName>
        <fullName evidence="4">DUF3040 domain-containing protein</fullName>
    </recommendedName>
</protein>
<comment type="caution">
    <text evidence="2">The sequence shown here is derived from an EMBL/GenBank/DDBJ whole genome shotgun (WGS) entry which is preliminary data.</text>
</comment>
<name>A0A4V2G253_9ACTN</name>
<gene>
    <name evidence="2" type="ORF">BKA19_1414</name>
</gene>